<comment type="caution">
    <text evidence="1">The sequence shown here is derived from an EMBL/GenBank/DDBJ whole genome shotgun (WGS) entry which is preliminary data.</text>
</comment>
<dbReference type="EMBL" id="RSEB01000007">
    <property type="protein sequence ID" value="RRR96464.1"/>
    <property type="molecule type" value="Genomic_DNA"/>
</dbReference>
<name>A0A426USG2_9ACTN</name>
<evidence type="ECO:0000313" key="1">
    <source>
        <dbReference type="EMBL" id="RRR96464.1"/>
    </source>
</evidence>
<dbReference type="Proteomes" id="UP000277256">
    <property type="component" value="Unassembled WGS sequence"/>
</dbReference>
<proteinExistence type="predicted"/>
<dbReference type="RefSeq" id="WP_125249820.1">
    <property type="nucleotide sequence ID" value="NZ_RSEB01000007.1"/>
</dbReference>
<dbReference type="InterPro" id="IPR046237">
    <property type="entry name" value="DUF6270"/>
</dbReference>
<evidence type="ECO:0000313" key="2">
    <source>
        <dbReference type="Proteomes" id="UP000277256"/>
    </source>
</evidence>
<accession>A0A426USG2</accession>
<dbReference type="Pfam" id="PF19786">
    <property type="entry name" value="DUF6270"/>
    <property type="match status" value="1"/>
</dbReference>
<organism evidence="1 2">
    <name type="scientific">Glycomyces terrestris</name>
    <dbReference type="NCBI Taxonomy" id="2493553"/>
    <lineage>
        <taxon>Bacteria</taxon>
        <taxon>Bacillati</taxon>
        <taxon>Actinomycetota</taxon>
        <taxon>Actinomycetes</taxon>
        <taxon>Glycomycetales</taxon>
        <taxon>Glycomycetaceae</taxon>
        <taxon>Glycomyces</taxon>
    </lineage>
</organism>
<dbReference type="AlphaFoldDB" id="A0A426USG2"/>
<sequence>MTPDDTLRYSILGTCVTRDAADVGRAPLPRPIKYFSRTRLQSVVSTPSPIDPAEITTDNVFNRQVILNEHRKTAAQTLPRLNHPIVIDLGDERLPMVHTGHGIVTATKSYKQDFLGRPGHRKVPEDTDLRPDGPFADACRRFAALLRPDHQVIVHRTFWATHEADGSPVRRIDESMRHNAWLAPAYDHLIAALGPRATVISMPAELRVPDPHNRWGHEPFHFIPEYHDHLAAQIRAAVRPVAGVGH</sequence>
<gene>
    <name evidence="1" type="ORF">EIW28_21740</name>
</gene>
<dbReference type="OrthoDB" id="8421922at2"/>
<keyword evidence="2" id="KW-1185">Reference proteome</keyword>
<reference evidence="1 2" key="1">
    <citation type="submission" date="2018-12" db="EMBL/GenBank/DDBJ databases">
        <title>Glycomyces sp. YIM 121974 draft genome.</title>
        <authorList>
            <person name="Li Q."/>
        </authorList>
    </citation>
    <scope>NUCLEOTIDE SEQUENCE [LARGE SCALE GENOMIC DNA]</scope>
    <source>
        <strain evidence="1 2">YIM 121974</strain>
    </source>
</reference>
<protein>
    <submittedName>
        <fullName evidence="1">Uncharacterized protein</fullName>
    </submittedName>
</protein>